<accession>A0A853CBV3</accession>
<dbReference type="Proteomes" id="UP000541969">
    <property type="component" value="Unassembled WGS sequence"/>
</dbReference>
<sequence>MTAPTDLPVHRFADQAAFEAWLEAEHERAPGIYVVIAKKGAPEPTLKQAEMVESLLCFGWIDGRANKLDDHHFTVRVTPRRAKSVWSKKNVDWVGRLVEAGRMRPAGMAAVEAAKADGRWDRAYAGPASITVPDDLTAALAEHPGATEFFEKLDSTNRYAVLWRVHTAASPQTRAKRIATLAQMLAEGRTIH</sequence>
<name>A0A853CBV3_9ACTN</name>
<protein>
    <submittedName>
        <fullName evidence="1">Uncharacterized protein YdeI (YjbR/CyaY-like superfamily)</fullName>
    </submittedName>
</protein>
<dbReference type="AlphaFoldDB" id="A0A853CBV3"/>
<gene>
    <name evidence="1" type="ORF">GGQ55_001502</name>
</gene>
<organism evidence="1 2">
    <name type="scientific">Petropleomorpha daqingensis</name>
    <dbReference type="NCBI Taxonomy" id="2026353"/>
    <lineage>
        <taxon>Bacteria</taxon>
        <taxon>Bacillati</taxon>
        <taxon>Actinomycetota</taxon>
        <taxon>Actinomycetes</taxon>
        <taxon>Geodermatophilales</taxon>
        <taxon>Geodermatophilaceae</taxon>
        <taxon>Petropleomorpha</taxon>
    </lineage>
</organism>
<reference evidence="1 2" key="1">
    <citation type="submission" date="2020-07" db="EMBL/GenBank/DDBJ databases">
        <title>Sequencing the genomes of 1000 actinobacteria strains.</title>
        <authorList>
            <person name="Klenk H.-P."/>
        </authorList>
    </citation>
    <scope>NUCLEOTIDE SEQUENCE [LARGE SCALE GENOMIC DNA]</scope>
    <source>
        <strain evidence="1 2">DSM 104001</strain>
    </source>
</reference>
<keyword evidence="2" id="KW-1185">Reference proteome</keyword>
<proteinExistence type="predicted"/>
<dbReference type="EMBL" id="JACBZT010000001">
    <property type="protein sequence ID" value="NYJ05224.1"/>
    <property type="molecule type" value="Genomic_DNA"/>
</dbReference>
<dbReference type="RefSeq" id="WP_366488947.1">
    <property type="nucleotide sequence ID" value="NZ_JACBZT010000001.1"/>
</dbReference>
<evidence type="ECO:0000313" key="2">
    <source>
        <dbReference type="Proteomes" id="UP000541969"/>
    </source>
</evidence>
<comment type="caution">
    <text evidence="1">The sequence shown here is derived from an EMBL/GenBank/DDBJ whole genome shotgun (WGS) entry which is preliminary data.</text>
</comment>
<evidence type="ECO:0000313" key="1">
    <source>
        <dbReference type="EMBL" id="NYJ05224.1"/>
    </source>
</evidence>
<dbReference type="Pfam" id="PF13376">
    <property type="entry name" value="OmdA"/>
    <property type="match status" value="1"/>
</dbReference>